<dbReference type="InterPro" id="IPR011006">
    <property type="entry name" value="CheY-like_superfamily"/>
</dbReference>
<comment type="caution">
    <text evidence="2">The sequence shown here is derived from an EMBL/GenBank/DDBJ whole genome shotgun (WGS) entry which is preliminary data.</text>
</comment>
<dbReference type="PROSITE" id="PS51832">
    <property type="entry name" value="HD_GYP"/>
    <property type="match status" value="1"/>
</dbReference>
<dbReference type="CDD" id="cd00077">
    <property type="entry name" value="HDc"/>
    <property type="match status" value="1"/>
</dbReference>
<protein>
    <submittedName>
        <fullName evidence="2">DUF3369 domain-containing protein</fullName>
    </submittedName>
</protein>
<dbReference type="Gene3D" id="1.10.3210.10">
    <property type="entry name" value="Hypothetical protein af1432"/>
    <property type="match status" value="1"/>
</dbReference>
<dbReference type="EMBL" id="JBIACK010000001">
    <property type="protein sequence ID" value="MFE8699837.1"/>
    <property type="molecule type" value="Genomic_DNA"/>
</dbReference>
<dbReference type="InterPro" id="IPR021800">
    <property type="entry name" value="DUF3369"/>
</dbReference>
<dbReference type="Proteomes" id="UP001601059">
    <property type="component" value="Unassembled WGS sequence"/>
</dbReference>
<name>A0ABW6K6N3_9BACI</name>
<dbReference type="SMART" id="SM00471">
    <property type="entry name" value="HDc"/>
    <property type="match status" value="1"/>
</dbReference>
<dbReference type="InterPro" id="IPR003607">
    <property type="entry name" value="HD/PDEase_dom"/>
</dbReference>
<feature type="domain" description="HD-GYP" evidence="1">
    <location>
        <begin position="270"/>
        <end position="467"/>
    </location>
</feature>
<gene>
    <name evidence="2" type="ORF">ACFYKX_04290</name>
</gene>
<reference evidence="2 3" key="1">
    <citation type="submission" date="2024-08" db="EMBL/GenBank/DDBJ databases">
        <title>Two novel Cytobacillus novel species.</title>
        <authorList>
            <person name="Liu G."/>
        </authorList>
    </citation>
    <scope>NUCLEOTIDE SEQUENCE [LARGE SCALE GENOMIC DNA]</scope>
    <source>
        <strain evidence="2 3">FJAT-54145</strain>
    </source>
</reference>
<accession>A0ABW6K6N3</accession>
<dbReference type="PANTHER" id="PTHR45228:SF9">
    <property type="entry name" value="3'3'-CGAMP-SPECIFIC PHOSPHODIESTERASE 2"/>
    <property type="match status" value="1"/>
</dbReference>
<dbReference type="Pfam" id="PF13487">
    <property type="entry name" value="HD_5"/>
    <property type="match status" value="1"/>
</dbReference>
<sequence>MVLNDVTFDGKGLSFVHAYSAKEAKRLLTEHGDIAVVLLDVVMETDDAGLQVVEYIRKSLKNPIMRIILRTGQPGQAPEKQVIVDYDINDYKEKTELTSQKLFTTLVTSLRSYRDLSIIENSKKGLEDIIVASSTILKIQSLRKFASGVLTQLTSILGLEGNALHCHGLALTKENESIQILAGIGEFANHEKMDVVSEEILNKIRTSFYEKSSLFEDDSFFIYFQSQFGSEYVIYFKGKNKLSEWDRYLIEIYGANVSIAFENLYLNKEVELSQREVIFTLGEIAETRSKETGYHVKRVAEYSKLLAMISGIPEEEAEMIRLASPMHDVGKIAISDDFLNKPGKLTYEEYEVMKTHAVIGYDMLKHSKRSIMKTAAIIALQHHEKYNGLGYPHGLKGEEIHIYGRITAIADVFDALGSDRVYKKAWEMERILTLFKEERGEHFDPHLVDLFLKHIDQFIAIKETYQDEKVF</sequence>
<evidence type="ECO:0000313" key="3">
    <source>
        <dbReference type="Proteomes" id="UP001601059"/>
    </source>
</evidence>
<dbReference type="Gene3D" id="3.40.50.2300">
    <property type="match status" value="1"/>
</dbReference>
<keyword evidence="3" id="KW-1185">Reference proteome</keyword>
<dbReference type="Pfam" id="PF11849">
    <property type="entry name" value="DUF3369"/>
    <property type="match status" value="1"/>
</dbReference>
<dbReference type="InterPro" id="IPR037522">
    <property type="entry name" value="HD_GYP_dom"/>
</dbReference>
<dbReference type="SUPFAM" id="SSF52172">
    <property type="entry name" value="CheY-like"/>
    <property type="match status" value="1"/>
</dbReference>
<dbReference type="InterPro" id="IPR052020">
    <property type="entry name" value="Cyclic_di-GMP/3'3'-cGAMP_PDE"/>
</dbReference>
<proteinExistence type="predicted"/>
<evidence type="ECO:0000313" key="2">
    <source>
        <dbReference type="EMBL" id="MFE8699837.1"/>
    </source>
</evidence>
<dbReference type="RefSeq" id="WP_389358370.1">
    <property type="nucleotide sequence ID" value="NZ_JBIACK010000001.1"/>
</dbReference>
<evidence type="ECO:0000259" key="1">
    <source>
        <dbReference type="PROSITE" id="PS51832"/>
    </source>
</evidence>
<organism evidence="2 3">
    <name type="scientific">Cytobacillus spartinae</name>
    <dbReference type="NCBI Taxonomy" id="3299023"/>
    <lineage>
        <taxon>Bacteria</taxon>
        <taxon>Bacillati</taxon>
        <taxon>Bacillota</taxon>
        <taxon>Bacilli</taxon>
        <taxon>Bacillales</taxon>
        <taxon>Bacillaceae</taxon>
        <taxon>Cytobacillus</taxon>
    </lineage>
</organism>
<dbReference type="PANTHER" id="PTHR45228">
    <property type="entry name" value="CYCLIC DI-GMP PHOSPHODIESTERASE TM_0186-RELATED"/>
    <property type="match status" value="1"/>
</dbReference>
<dbReference type="SUPFAM" id="SSF109604">
    <property type="entry name" value="HD-domain/PDEase-like"/>
    <property type="match status" value="1"/>
</dbReference>